<accession>A0A4Y1ZZL7</accession>
<evidence type="ECO:0000313" key="3">
    <source>
        <dbReference type="Proteomes" id="UP000499080"/>
    </source>
</evidence>
<feature type="region of interest" description="Disordered" evidence="1">
    <location>
        <begin position="40"/>
        <end position="86"/>
    </location>
</feature>
<dbReference type="EMBL" id="BGPR01000002">
    <property type="protein sequence ID" value="GBL72850.1"/>
    <property type="molecule type" value="Genomic_DNA"/>
</dbReference>
<comment type="caution">
    <text evidence="2">The sequence shown here is derived from an EMBL/GenBank/DDBJ whole genome shotgun (WGS) entry which is preliminary data.</text>
</comment>
<gene>
    <name evidence="2" type="ORF">AVEN_128049_1</name>
</gene>
<evidence type="ECO:0000256" key="1">
    <source>
        <dbReference type="SAM" id="MobiDB-lite"/>
    </source>
</evidence>
<name>A0A4Y1ZZL7_ARAVE</name>
<reference evidence="2 3" key="1">
    <citation type="journal article" date="2019" name="Sci. Rep.">
        <title>Orb-weaving spider Araneus ventricosus genome elucidates the spidroin gene catalogue.</title>
        <authorList>
            <person name="Kono N."/>
            <person name="Nakamura H."/>
            <person name="Ohtoshi R."/>
            <person name="Moran D.A.P."/>
            <person name="Shinohara A."/>
            <person name="Yoshida Y."/>
            <person name="Fujiwara M."/>
            <person name="Mori M."/>
            <person name="Tomita M."/>
            <person name="Arakawa K."/>
        </authorList>
    </citation>
    <scope>NUCLEOTIDE SEQUENCE [LARGE SCALE GENOMIC DNA]</scope>
</reference>
<proteinExistence type="predicted"/>
<organism evidence="2 3">
    <name type="scientific">Araneus ventricosus</name>
    <name type="common">Orbweaver spider</name>
    <name type="synonym">Epeira ventricosa</name>
    <dbReference type="NCBI Taxonomy" id="182803"/>
    <lineage>
        <taxon>Eukaryota</taxon>
        <taxon>Metazoa</taxon>
        <taxon>Ecdysozoa</taxon>
        <taxon>Arthropoda</taxon>
        <taxon>Chelicerata</taxon>
        <taxon>Arachnida</taxon>
        <taxon>Araneae</taxon>
        <taxon>Araneomorphae</taxon>
        <taxon>Entelegynae</taxon>
        <taxon>Araneoidea</taxon>
        <taxon>Araneidae</taxon>
        <taxon>Araneus</taxon>
    </lineage>
</organism>
<sequence length="86" mass="9688">MRPLCIKGNMQPENAVSTKKSWIQSALIVEEKAIWWLGKDARPSQSSKNPQQGSPKKITLQAAADKKRKVEKRSKKKYGNNNGQSH</sequence>
<dbReference type="Proteomes" id="UP000499080">
    <property type="component" value="Unassembled WGS sequence"/>
</dbReference>
<evidence type="ECO:0000313" key="2">
    <source>
        <dbReference type="EMBL" id="GBL72850.1"/>
    </source>
</evidence>
<feature type="compositionally biased region" description="Polar residues" evidence="1">
    <location>
        <begin position="43"/>
        <end position="54"/>
    </location>
</feature>
<dbReference type="AlphaFoldDB" id="A0A4Y1ZZL7"/>
<feature type="compositionally biased region" description="Basic residues" evidence="1">
    <location>
        <begin position="66"/>
        <end position="78"/>
    </location>
</feature>
<keyword evidence="3" id="KW-1185">Reference proteome</keyword>
<protein>
    <submittedName>
        <fullName evidence="2">Uncharacterized protein</fullName>
    </submittedName>
</protein>